<feature type="region of interest" description="Disordered" evidence="1">
    <location>
        <begin position="244"/>
        <end position="267"/>
    </location>
</feature>
<feature type="domain" description="Ig-like" evidence="2">
    <location>
        <begin position="545"/>
        <end position="641"/>
    </location>
</feature>
<dbReference type="FunFam" id="2.60.40.10:FF:000129">
    <property type="entry name" value="CLUMA_CG018772, isoform A"/>
    <property type="match status" value="1"/>
</dbReference>
<keyword evidence="4" id="KW-1185">Reference proteome</keyword>
<dbReference type="EMBL" id="JAHLQT010022531">
    <property type="protein sequence ID" value="KAG7166474.1"/>
    <property type="molecule type" value="Genomic_DNA"/>
</dbReference>
<dbReference type="SMART" id="SM00409">
    <property type="entry name" value="IG"/>
    <property type="match status" value="2"/>
</dbReference>
<dbReference type="Gene3D" id="2.60.40.10">
    <property type="entry name" value="Immunoglobulins"/>
    <property type="match status" value="2"/>
</dbReference>
<evidence type="ECO:0000259" key="2">
    <source>
        <dbReference type="PROSITE" id="PS50835"/>
    </source>
</evidence>
<dbReference type="InterPro" id="IPR003599">
    <property type="entry name" value="Ig_sub"/>
</dbReference>
<evidence type="ECO:0000313" key="3">
    <source>
        <dbReference type="EMBL" id="KAG7166474.1"/>
    </source>
</evidence>
<dbReference type="InterPro" id="IPR007110">
    <property type="entry name" value="Ig-like_dom"/>
</dbReference>
<dbReference type="SMART" id="SM00408">
    <property type="entry name" value="IGc2"/>
    <property type="match status" value="2"/>
</dbReference>
<feature type="compositionally biased region" description="Polar residues" evidence="1">
    <location>
        <begin position="247"/>
        <end position="257"/>
    </location>
</feature>
<comment type="caution">
    <text evidence="3">The sequence shown here is derived from an EMBL/GenBank/DDBJ whole genome shotgun (WGS) entry which is preliminary data.</text>
</comment>
<dbReference type="GO" id="GO:0032589">
    <property type="term" value="C:neuron projection membrane"/>
    <property type="evidence" value="ECO:0007669"/>
    <property type="project" value="TreeGrafter"/>
</dbReference>
<feature type="domain" description="Ig-like" evidence="2">
    <location>
        <begin position="441"/>
        <end position="542"/>
    </location>
</feature>
<dbReference type="SUPFAM" id="SSF48726">
    <property type="entry name" value="Immunoglobulin"/>
    <property type="match status" value="2"/>
</dbReference>
<evidence type="ECO:0000256" key="1">
    <source>
        <dbReference type="SAM" id="MobiDB-lite"/>
    </source>
</evidence>
<feature type="region of interest" description="Disordered" evidence="1">
    <location>
        <begin position="164"/>
        <end position="211"/>
    </location>
</feature>
<dbReference type="GO" id="GO:0050808">
    <property type="term" value="P:synapse organization"/>
    <property type="evidence" value="ECO:0007669"/>
    <property type="project" value="TreeGrafter"/>
</dbReference>
<dbReference type="InterPro" id="IPR013783">
    <property type="entry name" value="Ig-like_fold"/>
</dbReference>
<dbReference type="PANTHER" id="PTHR23279:SF6">
    <property type="entry name" value="DEFECTIVE PROBOSCIS EXTENSION RESPONSE 7, ISOFORM F"/>
    <property type="match status" value="1"/>
</dbReference>
<dbReference type="PANTHER" id="PTHR23279">
    <property type="entry name" value="DEFECTIVE PROBOSCIS EXTENSION RESPONSE DPR -RELATED"/>
    <property type="match status" value="1"/>
</dbReference>
<organism evidence="3 4">
    <name type="scientific">Homarus americanus</name>
    <name type="common">American lobster</name>
    <dbReference type="NCBI Taxonomy" id="6706"/>
    <lineage>
        <taxon>Eukaryota</taxon>
        <taxon>Metazoa</taxon>
        <taxon>Ecdysozoa</taxon>
        <taxon>Arthropoda</taxon>
        <taxon>Crustacea</taxon>
        <taxon>Multicrustacea</taxon>
        <taxon>Malacostraca</taxon>
        <taxon>Eumalacostraca</taxon>
        <taxon>Eucarida</taxon>
        <taxon>Decapoda</taxon>
        <taxon>Pleocyemata</taxon>
        <taxon>Astacidea</taxon>
        <taxon>Nephropoidea</taxon>
        <taxon>Nephropidae</taxon>
        <taxon>Homarus</taxon>
    </lineage>
</organism>
<proteinExistence type="predicted"/>
<protein>
    <submittedName>
        <fullName evidence="3">Zwei Ig domain protein zig-8-like 3</fullName>
    </submittedName>
</protein>
<evidence type="ECO:0000313" key="4">
    <source>
        <dbReference type="Proteomes" id="UP000747542"/>
    </source>
</evidence>
<reference evidence="3" key="1">
    <citation type="journal article" date="2021" name="Sci. Adv.">
        <title>The American lobster genome reveals insights on longevity, neural, and immune adaptations.</title>
        <authorList>
            <person name="Polinski J.M."/>
            <person name="Zimin A.V."/>
            <person name="Clark K.F."/>
            <person name="Kohn A.B."/>
            <person name="Sadowski N."/>
            <person name="Timp W."/>
            <person name="Ptitsyn A."/>
            <person name="Khanna P."/>
            <person name="Romanova D.Y."/>
            <person name="Williams P."/>
            <person name="Greenwood S.J."/>
            <person name="Moroz L.L."/>
            <person name="Walt D.R."/>
            <person name="Bodnar A.G."/>
        </authorList>
    </citation>
    <scope>NUCLEOTIDE SEQUENCE</scope>
    <source>
        <strain evidence="3">GMGI-L3</strain>
    </source>
</reference>
<dbReference type="SMART" id="SM00406">
    <property type="entry name" value="IGv"/>
    <property type="match status" value="1"/>
</dbReference>
<name>A0A8J5MXE1_HOMAM</name>
<dbReference type="InterPro" id="IPR036179">
    <property type="entry name" value="Ig-like_dom_sf"/>
</dbReference>
<gene>
    <name evidence="3" type="primary">zig-8-L3</name>
    <name evidence="3" type="ORF">Hamer_G005585</name>
</gene>
<accession>A0A8J5MXE1</accession>
<dbReference type="InterPro" id="IPR037448">
    <property type="entry name" value="Zig-8"/>
</dbReference>
<sequence length="802" mass="85551">MIFQCRTPEQQQRRHKLPVTTSGLSRNVTTRGSSQLRGITTQHLDSCSSYRCLIMSSVTVCHECVIDGHMATESGFNMAANMSVAMTEHCGTVKYKINTETHVNTDAAGGEINSGVGDYSGYYSGQQTYTVQENLCSVEGNSGIDILSSEVGKSDQQLGYKSNVDEMRGNGAKSTPYTTLGRGAGEHRGVRQPGGTVEEEEEEAVNHTRVTRPQAPPSIITRVGNFTSESSVTLHSPGSAALLSITRDPSTSQNDPNPTIFRNRRSSLTLTTDSNSTRFLCPPGAAATATSSLSSRYGFADIEATSTNHLMSLSYDRAASSAVGGVDAPLSGNSVSGLVPPTLGTILTSAGSRPGAGGQVSARVGLIPPPGGQGSTSVGLIPPAGRPISWAGGRGGKMVSRLLEVAVLLLTLLLATPVAGVKSRELLKPETSSGRYDRGGPQHSITWGRGNSHSSAVFGNVLTNVTAVLGHRARLPCQVKNLGHKDVSWIRQRDLHILTVGIFTYTSDDRFKVFHPPEAEDWFLDISSVTFRDAGVYECQVSTSPKVSLPIHLTVLAVQEADILGPREVYIQHGSTISLHCEVQAGVEAVGPVRWLRGAATLNYSSPRGGISMEVEKTPTKTMSKLYITRAVRADSGNYTCAPTFARPDSVIVHVVNALDGVLREPCLKLTDRVALSYPEISVSFWRRVGGGGAEQRGSSAGVHGRGVGGDPVGCLAQARSLSHLASVSHAGGVERVQLGVPFLSPHPQRAERKQGVLRRNKLPQTLKFCTLLGGGMVITLYTHKRLYTNAREYYVQVPTVV</sequence>
<dbReference type="PROSITE" id="PS50835">
    <property type="entry name" value="IG_LIKE"/>
    <property type="match status" value="2"/>
</dbReference>
<dbReference type="AlphaFoldDB" id="A0A8J5MXE1"/>
<dbReference type="InterPro" id="IPR013106">
    <property type="entry name" value="Ig_V-set"/>
</dbReference>
<dbReference type="Pfam" id="PF07686">
    <property type="entry name" value="V-set"/>
    <property type="match status" value="1"/>
</dbReference>
<dbReference type="Proteomes" id="UP000747542">
    <property type="component" value="Unassembled WGS sequence"/>
</dbReference>
<dbReference type="InterPro" id="IPR003598">
    <property type="entry name" value="Ig_sub2"/>
</dbReference>